<comment type="catalytic activity">
    <reaction evidence="11">
        <text>ATP + H2O = ADP + phosphate + H(+)</text>
        <dbReference type="Rhea" id="RHEA:13065"/>
        <dbReference type="ChEBI" id="CHEBI:15377"/>
        <dbReference type="ChEBI" id="CHEBI:15378"/>
        <dbReference type="ChEBI" id="CHEBI:30616"/>
        <dbReference type="ChEBI" id="CHEBI:43474"/>
        <dbReference type="ChEBI" id="CHEBI:456216"/>
        <dbReference type="EC" id="3.6.4.13"/>
    </reaction>
</comment>
<dbReference type="FunFam" id="3.40.50.300:FF:000608">
    <property type="entry name" value="Mov10 RISC complex RNA helicase"/>
    <property type="match status" value="1"/>
</dbReference>
<organism evidence="14 15">
    <name type="scientific">Cylindrobasidium torrendii FP15055 ss-10</name>
    <dbReference type="NCBI Taxonomy" id="1314674"/>
    <lineage>
        <taxon>Eukaryota</taxon>
        <taxon>Fungi</taxon>
        <taxon>Dikarya</taxon>
        <taxon>Basidiomycota</taxon>
        <taxon>Agaricomycotina</taxon>
        <taxon>Agaricomycetes</taxon>
        <taxon>Agaricomycetidae</taxon>
        <taxon>Agaricales</taxon>
        <taxon>Marasmiineae</taxon>
        <taxon>Physalacriaceae</taxon>
        <taxon>Cylindrobasidium</taxon>
    </lineage>
</organism>
<dbReference type="InterPro" id="IPR049080">
    <property type="entry name" value="MOV-10-like_beta-barrel"/>
</dbReference>
<dbReference type="Proteomes" id="UP000054007">
    <property type="component" value="Unassembled WGS sequence"/>
</dbReference>
<evidence type="ECO:0000256" key="1">
    <source>
        <dbReference type="ARBA" id="ARBA00004331"/>
    </source>
</evidence>
<dbReference type="OrthoDB" id="6513042at2759"/>
<comment type="similarity">
    <text evidence="2">Belongs to the DNA2/NAM7 helicase family. SDE3 subfamily.</text>
</comment>
<reference evidence="14 15" key="1">
    <citation type="journal article" date="2015" name="Fungal Genet. Biol.">
        <title>Evolution of novel wood decay mechanisms in Agaricales revealed by the genome sequences of Fistulina hepatica and Cylindrobasidium torrendii.</title>
        <authorList>
            <person name="Floudas D."/>
            <person name="Held B.W."/>
            <person name="Riley R."/>
            <person name="Nagy L.G."/>
            <person name="Koehler G."/>
            <person name="Ransdell A.S."/>
            <person name="Younus H."/>
            <person name="Chow J."/>
            <person name="Chiniquy J."/>
            <person name="Lipzen A."/>
            <person name="Tritt A."/>
            <person name="Sun H."/>
            <person name="Haridas S."/>
            <person name="LaButti K."/>
            <person name="Ohm R.A."/>
            <person name="Kues U."/>
            <person name="Blanchette R.A."/>
            <person name="Grigoriev I.V."/>
            <person name="Minto R.E."/>
            <person name="Hibbett D.S."/>
        </authorList>
    </citation>
    <scope>NUCLEOTIDE SEQUENCE [LARGE SCALE GENOMIC DNA]</scope>
    <source>
        <strain evidence="14 15">FP15055 ss-10</strain>
    </source>
</reference>
<keyword evidence="15" id="KW-1185">Reference proteome</keyword>
<dbReference type="InterPro" id="IPR036236">
    <property type="entry name" value="Znf_C2H2_sf"/>
</dbReference>
<accession>A0A0D7BAQ5</accession>
<dbReference type="InterPro" id="IPR026122">
    <property type="entry name" value="MOV-10/SDE3_DEXXQ/H-box"/>
</dbReference>
<dbReference type="InterPro" id="IPR041677">
    <property type="entry name" value="DNA2/NAM7_AAA_11"/>
</dbReference>
<dbReference type="SUPFAM" id="SSF52540">
    <property type="entry name" value="P-loop containing nucleoside triphosphate hydrolases"/>
    <property type="match status" value="1"/>
</dbReference>
<dbReference type="GO" id="GO:0036464">
    <property type="term" value="C:cytoplasmic ribonucleoprotein granule"/>
    <property type="evidence" value="ECO:0007669"/>
    <property type="project" value="UniProtKB-SubCell"/>
</dbReference>
<feature type="compositionally biased region" description="Polar residues" evidence="12">
    <location>
        <begin position="264"/>
        <end position="273"/>
    </location>
</feature>
<evidence type="ECO:0000256" key="9">
    <source>
        <dbReference type="ARBA" id="ARBA00022884"/>
    </source>
</evidence>
<dbReference type="Pfam" id="PF21634">
    <property type="entry name" value="MOV-10_beta-barrel"/>
    <property type="match status" value="1"/>
</dbReference>
<dbReference type="InterPro" id="IPR047187">
    <property type="entry name" value="SF1_C_Upf1"/>
</dbReference>
<dbReference type="CDD" id="cd18038">
    <property type="entry name" value="DEXXQc_Helz-like"/>
    <property type="match status" value="1"/>
</dbReference>
<dbReference type="InterPro" id="IPR027417">
    <property type="entry name" value="P-loop_NTPase"/>
</dbReference>
<evidence type="ECO:0000256" key="5">
    <source>
        <dbReference type="ARBA" id="ARBA00022741"/>
    </source>
</evidence>
<feature type="region of interest" description="Disordered" evidence="12">
    <location>
        <begin position="263"/>
        <end position="295"/>
    </location>
</feature>
<evidence type="ECO:0000256" key="11">
    <source>
        <dbReference type="ARBA" id="ARBA00047984"/>
    </source>
</evidence>
<evidence type="ECO:0000256" key="7">
    <source>
        <dbReference type="ARBA" id="ARBA00022806"/>
    </source>
</evidence>
<comment type="subcellular location">
    <subcellularLocation>
        <location evidence="1">Cytoplasm</location>
        <location evidence="1">Cytoplasmic ribonucleoprotein granule</location>
    </subcellularLocation>
</comment>
<keyword evidence="7 14" id="KW-0347">Helicase</keyword>
<gene>
    <name evidence="14" type="ORF">CYLTODRAFT_352787</name>
</gene>
<protein>
    <recommendedName>
        <fullName evidence="3">RNA helicase</fullName>
        <ecNumber evidence="3">3.6.4.13</ecNumber>
    </recommendedName>
</protein>
<evidence type="ECO:0000256" key="3">
    <source>
        <dbReference type="ARBA" id="ARBA00012552"/>
    </source>
</evidence>
<dbReference type="SUPFAM" id="SSF57667">
    <property type="entry name" value="beta-beta-alpha zinc fingers"/>
    <property type="match status" value="1"/>
</dbReference>
<dbReference type="InterPro" id="IPR041679">
    <property type="entry name" value="DNA2/NAM7-like_C"/>
</dbReference>
<proteinExistence type="inferred from homology"/>
<keyword evidence="8" id="KW-0067">ATP-binding</keyword>
<evidence type="ECO:0000256" key="10">
    <source>
        <dbReference type="ARBA" id="ARBA00023158"/>
    </source>
</evidence>
<dbReference type="PROSITE" id="PS00028">
    <property type="entry name" value="ZINC_FINGER_C2H2_1"/>
    <property type="match status" value="1"/>
</dbReference>
<keyword evidence="5" id="KW-0547">Nucleotide-binding</keyword>
<dbReference type="GO" id="GO:0003723">
    <property type="term" value="F:RNA binding"/>
    <property type="evidence" value="ECO:0007669"/>
    <property type="project" value="UniProtKB-KW"/>
</dbReference>
<evidence type="ECO:0000256" key="8">
    <source>
        <dbReference type="ARBA" id="ARBA00022840"/>
    </source>
</evidence>
<dbReference type="STRING" id="1314674.A0A0D7BAQ5"/>
<dbReference type="Gene3D" id="3.40.50.300">
    <property type="entry name" value="P-loop containing nucleotide triphosphate hydrolases"/>
    <property type="match status" value="2"/>
</dbReference>
<dbReference type="AlphaFoldDB" id="A0A0D7BAQ5"/>
<keyword evidence="6" id="KW-0378">Hydrolase</keyword>
<dbReference type="GO" id="GO:0032574">
    <property type="term" value="F:5'-3' RNA helicase activity"/>
    <property type="evidence" value="ECO:0007669"/>
    <property type="project" value="InterPro"/>
</dbReference>
<evidence type="ECO:0000256" key="12">
    <source>
        <dbReference type="SAM" id="MobiDB-lite"/>
    </source>
</evidence>
<dbReference type="InterPro" id="IPR013087">
    <property type="entry name" value="Znf_C2H2_type"/>
</dbReference>
<dbReference type="Pfam" id="PF12874">
    <property type="entry name" value="zf-met"/>
    <property type="match status" value="1"/>
</dbReference>
<dbReference type="GO" id="GO:0031047">
    <property type="term" value="P:regulatory ncRNA-mediated gene silencing"/>
    <property type="evidence" value="ECO:0007669"/>
    <property type="project" value="UniProtKB-KW"/>
</dbReference>
<evidence type="ECO:0000313" key="14">
    <source>
        <dbReference type="EMBL" id="KIY67638.1"/>
    </source>
</evidence>
<evidence type="ECO:0000313" key="15">
    <source>
        <dbReference type="Proteomes" id="UP000054007"/>
    </source>
</evidence>
<sequence length="984" mass="108843">MASNLCPGFLESGSCSDTACRRPHSAFLCELCKRVFPDKNQSIAHFQSRKHAQIVKGVHLWLHCSVCENICRGTHWKEHVKSPNHARKARKKGVDPSINPLAVDNVNNHTFCPTCNTHVHQKEWDAHPQRASHRAKATFEVLSAVLHYSEQDKHGVIVDGQFDFGVVAVDGASVGITATATVTTTVPQLTVRMLSARTTSTTPFSVSTNGTEVASASNIVMTVTARQSYAGVAEDRLTLIFEDVQLGTRFAITKPLRIVVGTDTARSQAQSSAPYKPKRRSERHPEHDIEPGERPPSLNSIRYIVTLPQALLPAPIKDILDFGSLQQRVGRIRAIHLPATLSVNTYSQHFRTLIWTEEHQTTVDLARYDIERATLYRDNTHPSLHFLNVPGLAEKRPSVLVGDSILIRRPDAPEGHWYEGFVHVTRMQDIGLRFGGGFRPIAKVEYHVRFRLNRIPLRRQHQALDTAFAPSRLLFPPAPTPQVPPSSDVVLDFHNGFVEQNDRQKLAVGCIVRMPAGSSPFVLFGPPGTGKTVTIVEAILQVLFLKSDARILACAPSNSAADLIAERLGQRLTPDELFRFYAPSRPQIAVPDAVKRFTYVAPNGHFSVESVDAAKNFRVCVTTCVSASVFFGIGVPRGHYSHIFIDEAGQATEPETMISIKTMADNKTNVILSGDPKQLGPIIRSPVAKELGLEVSYVERLMQMDVLLRTSSSNASAHILFSVVKLTRNFRSHPAILDYPNAKFYNGDLVACGPPAQINVFVNSAILPPAGKKFPVMFISMAGKDDREASSPSFFNQEEISMVEKLIKDIKGDTDMNIGMNLNDEDIGVIAPYHAQVVKIRKMLKDTASGVKVGSVEEFQGQEKPVIIVSTVRSSQEFVKYDLRHTLGFVANPRRFNVAVTRAKALLVVVGDPMVLGLDPLWRAFLNYVHNGGGWTGKPISWDPSLPVDDTGRYDEAVREAAQENMNELVRLMEEFTLGNMSEE</sequence>
<evidence type="ECO:0000256" key="2">
    <source>
        <dbReference type="ARBA" id="ARBA00005601"/>
    </source>
</evidence>
<evidence type="ECO:0000259" key="13">
    <source>
        <dbReference type="PROSITE" id="PS00028"/>
    </source>
</evidence>
<keyword evidence="4" id="KW-0963">Cytoplasm</keyword>
<dbReference type="CDD" id="cd18808">
    <property type="entry name" value="SF1_C_Upf1"/>
    <property type="match status" value="1"/>
</dbReference>
<dbReference type="Pfam" id="PF13086">
    <property type="entry name" value="AAA_11"/>
    <property type="match status" value="2"/>
</dbReference>
<dbReference type="GO" id="GO:0016787">
    <property type="term" value="F:hydrolase activity"/>
    <property type="evidence" value="ECO:0007669"/>
    <property type="project" value="UniProtKB-KW"/>
</dbReference>
<dbReference type="Pfam" id="PF13087">
    <property type="entry name" value="AAA_12"/>
    <property type="match status" value="1"/>
</dbReference>
<dbReference type="PANTHER" id="PTHR45418">
    <property type="entry name" value="CANCER/TESTIS ANTIGEN 55"/>
    <property type="match status" value="1"/>
</dbReference>
<evidence type="ECO:0000256" key="4">
    <source>
        <dbReference type="ARBA" id="ARBA00022490"/>
    </source>
</evidence>
<dbReference type="EC" id="3.6.4.13" evidence="3"/>
<feature type="compositionally biased region" description="Basic and acidic residues" evidence="12">
    <location>
        <begin position="283"/>
        <end position="293"/>
    </location>
</feature>
<name>A0A0D7BAQ5_9AGAR</name>
<evidence type="ECO:0000256" key="6">
    <source>
        <dbReference type="ARBA" id="ARBA00022801"/>
    </source>
</evidence>
<dbReference type="PANTHER" id="PTHR45418:SF1">
    <property type="entry name" value="CANCER_TESTIS ANTIGEN 55"/>
    <property type="match status" value="1"/>
</dbReference>
<dbReference type="GO" id="GO:0005524">
    <property type="term" value="F:ATP binding"/>
    <property type="evidence" value="ECO:0007669"/>
    <property type="project" value="UniProtKB-KW"/>
</dbReference>
<dbReference type="EMBL" id="KN880521">
    <property type="protein sequence ID" value="KIY67638.1"/>
    <property type="molecule type" value="Genomic_DNA"/>
</dbReference>
<keyword evidence="9" id="KW-0694">RNA-binding</keyword>
<feature type="domain" description="C2H2-type" evidence="13">
    <location>
        <begin position="29"/>
        <end position="51"/>
    </location>
</feature>
<keyword evidence="10" id="KW-0943">RNA-mediated gene silencing</keyword>